<feature type="transmembrane region" description="Helical" evidence="8">
    <location>
        <begin position="323"/>
        <end position="341"/>
    </location>
</feature>
<feature type="transmembrane region" description="Helical" evidence="8">
    <location>
        <begin position="9"/>
        <end position="25"/>
    </location>
</feature>
<feature type="transmembrane region" description="Helical" evidence="8">
    <location>
        <begin position="90"/>
        <end position="107"/>
    </location>
</feature>
<dbReference type="GO" id="GO:0010041">
    <property type="term" value="P:response to iron(III) ion"/>
    <property type="evidence" value="ECO:0007669"/>
    <property type="project" value="TreeGrafter"/>
</dbReference>
<dbReference type="AlphaFoldDB" id="A0AB33KQ24"/>
<dbReference type="PANTHER" id="PTHR33908">
    <property type="entry name" value="MANNOSYLTRANSFERASE YKCB-RELATED"/>
    <property type="match status" value="1"/>
</dbReference>
<evidence type="ECO:0000256" key="8">
    <source>
        <dbReference type="SAM" id="Phobius"/>
    </source>
</evidence>
<keyword evidence="4" id="KW-0808">Transferase</keyword>
<evidence type="ECO:0000256" key="6">
    <source>
        <dbReference type="ARBA" id="ARBA00022989"/>
    </source>
</evidence>
<evidence type="ECO:0000313" key="10">
    <source>
        <dbReference type="EMBL" id="BFP66939.1"/>
    </source>
</evidence>
<feature type="domain" description="ArnT-like N-terminal" evidence="9">
    <location>
        <begin position="33"/>
        <end position="238"/>
    </location>
</feature>
<evidence type="ECO:0000256" key="2">
    <source>
        <dbReference type="ARBA" id="ARBA00022475"/>
    </source>
</evidence>
<evidence type="ECO:0000256" key="7">
    <source>
        <dbReference type="ARBA" id="ARBA00023136"/>
    </source>
</evidence>
<reference evidence="10" key="1">
    <citation type="submission" date="2024-08" db="EMBL/GenBank/DDBJ databases">
        <title>Whole genome sequence of Tenacibaculum sp. strain pbs-1 associated with black-spot shell disease in Akoya pearl oysters.</title>
        <authorList>
            <person name="Sakatoku A."/>
            <person name="Suzuki T."/>
            <person name="Hatano K."/>
            <person name="Seki M."/>
            <person name="Tanaka D."/>
            <person name="Nakamura S."/>
            <person name="Suzuki N."/>
            <person name="Isshiki T."/>
        </authorList>
    </citation>
    <scope>NUCLEOTIDE SEQUENCE</scope>
    <source>
        <strain evidence="10">Pbs-1</strain>
    </source>
</reference>
<dbReference type="EMBL" id="AP035888">
    <property type="protein sequence ID" value="BFP66939.1"/>
    <property type="molecule type" value="Genomic_DNA"/>
</dbReference>
<dbReference type="GO" id="GO:0000030">
    <property type="term" value="F:mannosyltransferase activity"/>
    <property type="evidence" value="ECO:0007669"/>
    <property type="project" value="InterPro"/>
</dbReference>
<dbReference type="PANTHER" id="PTHR33908:SF3">
    <property type="entry name" value="UNDECAPRENYL PHOSPHATE-ALPHA-4-AMINO-4-DEOXY-L-ARABINOSE ARABINOSYL TRANSFERASE"/>
    <property type="match status" value="1"/>
</dbReference>
<evidence type="ECO:0000259" key="9">
    <source>
        <dbReference type="Pfam" id="PF02366"/>
    </source>
</evidence>
<feature type="transmembrane region" description="Helical" evidence="8">
    <location>
        <begin position="207"/>
        <end position="226"/>
    </location>
</feature>
<proteinExistence type="predicted"/>
<gene>
    <name evidence="10" type="ORF">Pbs1_02820</name>
</gene>
<dbReference type="GO" id="GO:0006493">
    <property type="term" value="P:protein O-linked glycosylation"/>
    <property type="evidence" value="ECO:0007669"/>
    <property type="project" value="InterPro"/>
</dbReference>
<feature type="transmembrane region" description="Helical" evidence="8">
    <location>
        <begin position="266"/>
        <end position="287"/>
    </location>
</feature>
<dbReference type="Pfam" id="PF02366">
    <property type="entry name" value="PMT"/>
    <property type="match status" value="1"/>
</dbReference>
<feature type="transmembrane region" description="Helical" evidence="8">
    <location>
        <begin position="348"/>
        <end position="370"/>
    </location>
</feature>
<accession>A0AB33KQ24</accession>
<evidence type="ECO:0000256" key="5">
    <source>
        <dbReference type="ARBA" id="ARBA00022692"/>
    </source>
</evidence>
<protein>
    <submittedName>
        <fullName evidence="10">Phospholipid carrier-dependent glycosyltransferase</fullName>
    </submittedName>
</protein>
<comment type="subcellular location">
    <subcellularLocation>
        <location evidence="1">Cell membrane</location>
        <topology evidence="1">Multi-pass membrane protein</topology>
    </subcellularLocation>
</comment>
<feature type="transmembrane region" description="Helical" evidence="8">
    <location>
        <begin position="162"/>
        <end position="195"/>
    </location>
</feature>
<feature type="transmembrane region" description="Helical" evidence="8">
    <location>
        <begin position="299"/>
        <end position="317"/>
    </location>
</feature>
<dbReference type="InterPro" id="IPR050297">
    <property type="entry name" value="LipidA_mod_glycosyltrf_83"/>
</dbReference>
<keyword evidence="3" id="KW-0328">Glycosyltransferase</keyword>
<dbReference type="InterPro" id="IPR003342">
    <property type="entry name" value="ArnT-like_N"/>
</dbReference>
<keyword evidence="7 8" id="KW-0472">Membrane</keyword>
<keyword evidence="6 8" id="KW-1133">Transmembrane helix</keyword>
<organism evidence="10">
    <name type="scientific">Tenacibaculum sp. Pbs-1</name>
    <dbReference type="NCBI Taxonomy" id="3238748"/>
    <lineage>
        <taxon>Bacteria</taxon>
        <taxon>Pseudomonadati</taxon>
        <taxon>Bacteroidota</taxon>
        <taxon>Flavobacteriia</taxon>
        <taxon>Flavobacteriales</taxon>
        <taxon>Flavobacteriaceae</taxon>
        <taxon>Tenacibaculum</taxon>
    </lineage>
</organism>
<keyword evidence="5 8" id="KW-0812">Transmembrane</keyword>
<evidence type="ECO:0000256" key="4">
    <source>
        <dbReference type="ARBA" id="ARBA00022679"/>
    </source>
</evidence>
<dbReference type="GO" id="GO:0005886">
    <property type="term" value="C:plasma membrane"/>
    <property type="evidence" value="ECO:0007669"/>
    <property type="project" value="UniProtKB-SubCell"/>
</dbReference>
<evidence type="ECO:0000256" key="3">
    <source>
        <dbReference type="ARBA" id="ARBA00022676"/>
    </source>
</evidence>
<evidence type="ECO:0000256" key="1">
    <source>
        <dbReference type="ARBA" id="ARBA00004651"/>
    </source>
</evidence>
<keyword evidence="2" id="KW-1003">Cell membrane</keyword>
<dbReference type="GO" id="GO:0016763">
    <property type="term" value="F:pentosyltransferase activity"/>
    <property type="evidence" value="ECO:0007669"/>
    <property type="project" value="TreeGrafter"/>
</dbReference>
<feature type="transmembrane region" description="Helical" evidence="8">
    <location>
        <begin position="127"/>
        <end position="150"/>
    </location>
</feature>
<sequence>MKQYLNKHIFFRYAVIGLLILRGYLNSVLPLMDKTEARYAEIARIMAETGNWITPQIDYGIPFWAKPPLSTWLSALSFNIFGVNEFTARFPYLLLTIAMIFLVGKYAKRVQHPFFLPGFILLTTPEFLLHAGVVSTDTALAFCITLTMLSFWEAMLNKAQWYWKYLLFIGLGFGLLAKGPIVLILTIPPIFIWILIYKKTRIFLQRVHLTTGVLLILAIALPWYILAEINSPGFINYFIIGEHFKRFFDSSWSGDKYGFPKSQPIGVIWVFLLFFALKWIQITLYKLWKNRKILFQNKWVCFLTLWLFWTPLFFTFSKSLIHPYILPTMVPIALLITHWFHTFKKKKLLLKLALIIPITSLILIIPASILKYTRYFAPTDKYLIENNVLVGNKTFHFKEKSYSSQFYSEGKIKSISTEKLLEKTTFNTNSFRLIISNKEFKKLSLSTQKKLQLLDKNHKKSIYGYFRKIR</sequence>
<dbReference type="GO" id="GO:0009103">
    <property type="term" value="P:lipopolysaccharide biosynthetic process"/>
    <property type="evidence" value="ECO:0007669"/>
    <property type="project" value="UniProtKB-ARBA"/>
</dbReference>
<name>A0AB33KQ24_9FLAO</name>